<dbReference type="Proteomes" id="UP000528411">
    <property type="component" value="Unassembled WGS sequence"/>
</dbReference>
<evidence type="ECO:0000256" key="2">
    <source>
        <dbReference type="ARBA" id="ARBA00022695"/>
    </source>
</evidence>
<evidence type="ECO:0000259" key="7">
    <source>
        <dbReference type="PROSITE" id="PS50994"/>
    </source>
</evidence>
<gene>
    <name evidence="8" type="primary">Ervk25_1</name>
    <name evidence="8" type="ORF">BALREX_R13490</name>
</gene>
<keyword evidence="6" id="KW-0695">RNA-directed DNA polymerase</keyword>
<dbReference type="GO" id="GO:0035613">
    <property type="term" value="F:RNA stem-loop binding"/>
    <property type="evidence" value="ECO:0007669"/>
    <property type="project" value="TreeGrafter"/>
</dbReference>
<keyword evidence="2" id="KW-0548">Nucleotidyltransferase</keyword>
<evidence type="ECO:0000313" key="9">
    <source>
        <dbReference type="Proteomes" id="UP000528411"/>
    </source>
</evidence>
<dbReference type="GO" id="GO:0016787">
    <property type="term" value="F:hydrolase activity"/>
    <property type="evidence" value="ECO:0007669"/>
    <property type="project" value="UniProtKB-KW"/>
</dbReference>
<keyword evidence="9" id="KW-1185">Reference proteome</keyword>
<feature type="domain" description="Integrase catalytic" evidence="7">
    <location>
        <begin position="1"/>
        <end position="103"/>
    </location>
</feature>
<dbReference type="PROSITE" id="PS50994">
    <property type="entry name" value="INTEGRASE"/>
    <property type="match status" value="1"/>
</dbReference>
<dbReference type="InterPro" id="IPR036397">
    <property type="entry name" value="RNaseH_sf"/>
</dbReference>
<dbReference type="GO" id="GO:0004519">
    <property type="term" value="F:endonuclease activity"/>
    <property type="evidence" value="ECO:0007669"/>
    <property type="project" value="UniProtKB-KW"/>
</dbReference>
<evidence type="ECO:0000256" key="4">
    <source>
        <dbReference type="ARBA" id="ARBA00022759"/>
    </source>
</evidence>
<feature type="non-terminal residue" evidence="8">
    <location>
        <position position="103"/>
    </location>
</feature>
<dbReference type="AlphaFoldDB" id="A0A7L2UWG3"/>
<keyword evidence="3" id="KW-0540">Nuclease</keyword>
<comment type="caution">
    <text evidence="8">The sequence shown here is derived from an EMBL/GenBank/DDBJ whole genome shotgun (WGS) entry which is preliminary data.</text>
</comment>
<protein>
    <submittedName>
        <fullName evidence="8">POK25 protein</fullName>
    </submittedName>
</protein>
<dbReference type="PANTHER" id="PTHR41694:SF3">
    <property type="entry name" value="RNA-DIRECTED DNA POLYMERASE-RELATED"/>
    <property type="match status" value="1"/>
</dbReference>
<reference evidence="8 9" key="1">
    <citation type="submission" date="2019-09" db="EMBL/GenBank/DDBJ databases">
        <title>Bird 10,000 Genomes (B10K) Project - Family phase.</title>
        <authorList>
            <person name="Zhang G."/>
        </authorList>
    </citation>
    <scope>NUCLEOTIDE SEQUENCE [LARGE SCALE GENOMIC DNA]</scope>
    <source>
        <strain evidence="8">B10K-DU-012-56</strain>
    </source>
</reference>
<evidence type="ECO:0000256" key="6">
    <source>
        <dbReference type="ARBA" id="ARBA00022918"/>
    </source>
</evidence>
<dbReference type="SUPFAM" id="SSF53098">
    <property type="entry name" value="Ribonuclease H-like"/>
    <property type="match status" value="1"/>
</dbReference>
<name>A0A7L2UWG3_BALRX</name>
<keyword evidence="1" id="KW-0808">Transferase</keyword>
<keyword evidence="4" id="KW-0255">Endonuclease</keyword>
<evidence type="ECO:0000256" key="3">
    <source>
        <dbReference type="ARBA" id="ARBA00022722"/>
    </source>
</evidence>
<dbReference type="InterPro" id="IPR012337">
    <property type="entry name" value="RNaseH-like_sf"/>
</dbReference>
<dbReference type="GO" id="GO:0003964">
    <property type="term" value="F:RNA-directed DNA polymerase activity"/>
    <property type="evidence" value="ECO:0007669"/>
    <property type="project" value="UniProtKB-KW"/>
</dbReference>
<keyword evidence="5" id="KW-0378">Hydrolase</keyword>
<dbReference type="Pfam" id="PF00665">
    <property type="entry name" value="rve"/>
    <property type="match status" value="1"/>
</dbReference>
<evidence type="ECO:0000256" key="5">
    <source>
        <dbReference type="ARBA" id="ARBA00022801"/>
    </source>
</evidence>
<dbReference type="InterPro" id="IPR001584">
    <property type="entry name" value="Integrase_cat-core"/>
</dbReference>
<sequence>LHSNETWQTDVTHHAPFGRLRYIHVSIDTFSGPICASAHAGEKGRDVRRHWTCCFATLGIPKLIKTDNGPGYISQSTSLFLQQWGIEHVTGIPHNPTGQAIIE</sequence>
<feature type="non-terminal residue" evidence="8">
    <location>
        <position position="1"/>
    </location>
</feature>
<dbReference type="Gene3D" id="3.30.420.10">
    <property type="entry name" value="Ribonuclease H-like superfamily/Ribonuclease H"/>
    <property type="match status" value="1"/>
</dbReference>
<organism evidence="8 9">
    <name type="scientific">Balaeniceps rex</name>
    <name type="common">Shoebill</name>
    <dbReference type="NCBI Taxonomy" id="33584"/>
    <lineage>
        <taxon>Eukaryota</taxon>
        <taxon>Metazoa</taxon>
        <taxon>Chordata</taxon>
        <taxon>Craniata</taxon>
        <taxon>Vertebrata</taxon>
        <taxon>Euteleostomi</taxon>
        <taxon>Archelosauria</taxon>
        <taxon>Archosauria</taxon>
        <taxon>Dinosauria</taxon>
        <taxon>Saurischia</taxon>
        <taxon>Theropoda</taxon>
        <taxon>Coelurosauria</taxon>
        <taxon>Aves</taxon>
        <taxon>Neognathae</taxon>
        <taxon>Neoaves</taxon>
        <taxon>Aequornithes</taxon>
        <taxon>Pelecaniformes</taxon>
        <taxon>Balaenicipitidae</taxon>
        <taxon>Balaeniceps</taxon>
    </lineage>
</organism>
<dbReference type="GO" id="GO:0015074">
    <property type="term" value="P:DNA integration"/>
    <property type="evidence" value="ECO:0007669"/>
    <property type="project" value="InterPro"/>
</dbReference>
<evidence type="ECO:0000313" key="8">
    <source>
        <dbReference type="EMBL" id="NXS49923.1"/>
    </source>
</evidence>
<accession>A0A7L2UWG3</accession>
<dbReference type="EMBL" id="VYZW01060522">
    <property type="protein sequence ID" value="NXS49923.1"/>
    <property type="molecule type" value="Genomic_DNA"/>
</dbReference>
<dbReference type="PANTHER" id="PTHR41694">
    <property type="entry name" value="ENDOGENOUS RETROVIRUS GROUP K MEMBER POL PROTEIN"/>
    <property type="match status" value="1"/>
</dbReference>
<evidence type="ECO:0000256" key="1">
    <source>
        <dbReference type="ARBA" id="ARBA00022679"/>
    </source>
</evidence>
<proteinExistence type="predicted"/>
<dbReference type="OrthoDB" id="9360020at2759"/>